<keyword evidence="3" id="KW-1185">Reference proteome</keyword>
<evidence type="ECO:0000313" key="2">
    <source>
        <dbReference type="EMBL" id="VDK17530.1"/>
    </source>
</evidence>
<sequence>MTGAGTTELLRADGLGPVGAGADESRLVSISDANQQLNADEPIDSPIMRSSVMSSPRLDYVSQFEVNRAKVEAVLKRNSEPQFMRRI</sequence>
<accession>A0A0M3IYM7</accession>
<dbReference type="WBParaSite" id="ASIM_0000035601-mRNA-1">
    <property type="protein sequence ID" value="ASIM_0000035601-mRNA-1"/>
    <property type="gene ID" value="ASIM_0000035601"/>
</dbReference>
<reference evidence="4" key="1">
    <citation type="submission" date="2017-02" db="UniProtKB">
        <authorList>
            <consortium name="WormBaseParasite"/>
        </authorList>
    </citation>
    <scope>IDENTIFICATION</scope>
</reference>
<name>A0A0M3IYM7_ANISI</name>
<gene>
    <name evidence="2" type="ORF">ASIM_LOCUS260</name>
</gene>
<feature type="region of interest" description="Disordered" evidence="1">
    <location>
        <begin position="1"/>
        <end position="21"/>
    </location>
</feature>
<proteinExistence type="predicted"/>
<evidence type="ECO:0000313" key="4">
    <source>
        <dbReference type="WBParaSite" id="ASIM_0000035601-mRNA-1"/>
    </source>
</evidence>
<organism evidence="4">
    <name type="scientific">Anisakis simplex</name>
    <name type="common">Herring worm</name>
    <dbReference type="NCBI Taxonomy" id="6269"/>
    <lineage>
        <taxon>Eukaryota</taxon>
        <taxon>Metazoa</taxon>
        <taxon>Ecdysozoa</taxon>
        <taxon>Nematoda</taxon>
        <taxon>Chromadorea</taxon>
        <taxon>Rhabditida</taxon>
        <taxon>Spirurina</taxon>
        <taxon>Ascaridomorpha</taxon>
        <taxon>Ascaridoidea</taxon>
        <taxon>Anisakidae</taxon>
        <taxon>Anisakis</taxon>
        <taxon>Anisakis simplex complex</taxon>
    </lineage>
</organism>
<dbReference type="Proteomes" id="UP000267096">
    <property type="component" value="Unassembled WGS sequence"/>
</dbReference>
<dbReference type="AlphaFoldDB" id="A0A0M3IYM7"/>
<reference evidence="2 3" key="2">
    <citation type="submission" date="2018-11" db="EMBL/GenBank/DDBJ databases">
        <authorList>
            <consortium name="Pathogen Informatics"/>
        </authorList>
    </citation>
    <scope>NUCLEOTIDE SEQUENCE [LARGE SCALE GENOMIC DNA]</scope>
</reference>
<dbReference type="EMBL" id="UYRR01000121">
    <property type="protein sequence ID" value="VDK17530.1"/>
    <property type="molecule type" value="Genomic_DNA"/>
</dbReference>
<evidence type="ECO:0000313" key="3">
    <source>
        <dbReference type="Proteomes" id="UP000267096"/>
    </source>
</evidence>
<protein>
    <submittedName>
        <fullName evidence="4">Flagellar M-ring protein</fullName>
    </submittedName>
</protein>
<evidence type="ECO:0000256" key="1">
    <source>
        <dbReference type="SAM" id="MobiDB-lite"/>
    </source>
</evidence>
<dbReference type="OrthoDB" id="5837049at2759"/>